<dbReference type="Gene3D" id="3.30.2130.30">
    <property type="match status" value="1"/>
</dbReference>
<keyword evidence="2" id="KW-0808">Transferase</keyword>
<dbReference type="OrthoDB" id="9809404at2"/>
<dbReference type="InterPro" id="IPR054170">
    <property type="entry name" value="RlmL_1st"/>
</dbReference>
<organism evidence="6 7">
    <name type="scientific">Marinitoga piezophila (strain DSM 14283 / JCM 11233 / KA3)</name>
    <dbReference type="NCBI Taxonomy" id="443254"/>
    <lineage>
        <taxon>Bacteria</taxon>
        <taxon>Thermotogati</taxon>
        <taxon>Thermotogota</taxon>
        <taxon>Thermotogae</taxon>
        <taxon>Petrotogales</taxon>
        <taxon>Petrotogaceae</taxon>
        <taxon>Marinitoga</taxon>
    </lineage>
</organism>
<dbReference type="STRING" id="443254.Marpi_1621"/>
<name>H2J4Z3_MARPK</name>
<keyword evidence="1 6" id="KW-0489">Methyltransferase</keyword>
<evidence type="ECO:0000256" key="1">
    <source>
        <dbReference type="ARBA" id="ARBA00022603"/>
    </source>
</evidence>
<dbReference type="SUPFAM" id="SSF53335">
    <property type="entry name" value="S-adenosyl-L-methionine-dependent methyltransferases"/>
    <property type="match status" value="1"/>
</dbReference>
<dbReference type="Pfam" id="PF02926">
    <property type="entry name" value="THUMP"/>
    <property type="match status" value="1"/>
</dbReference>
<dbReference type="HOGENOM" id="CLU_032119_3_1_0"/>
<dbReference type="AlphaFoldDB" id="H2J4Z3"/>
<feature type="domain" description="Ribosomal RNA large subunit methyltransferase K/L-like methyltransferase" evidence="3">
    <location>
        <begin position="161"/>
        <end position="362"/>
    </location>
</feature>
<keyword evidence="7" id="KW-1185">Reference proteome</keyword>
<proteinExistence type="predicted"/>
<dbReference type="EMBL" id="CP003257">
    <property type="protein sequence ID" value="AEX86010.1"/>
    <property type="molecule type" value="Genomic_DNA"/>
</dbReference>
<evidence type="ECO:0000256" key="2">
    <source>
        <dbReference type="ARBA" id="ARBA00022679"/>
    </source>
</evidence>
<dbReference type="InterPro" id="IPR029063">
    <property type="entry name" value="SAM-dependent_MTases_sf"/>
</dbReference>
<evidence type="ECO:0000313" key="6">
    <source>
        <dbReference type="EMBL" id="AEX86010.1"/>
    </source>
</evidence>
<evidence type="ECO:0000313" key="7">
    <source>
        <dbReference type="Proteomes" id="UP000007161"/>
    </source>
</evidence>
<reference evidence="7" key="2">
    <citation type="submission" date="2012-01" db="EMBL/GenBank/DDBJ databases">
        <title>Complete sequence of chromosome of Marinitoga piezophila KA3.</title>
        <authorList>
            <person name="Lucas S."/>
            <person name="Han J."/>
            <person name="Lapidus A."/>
            <person name="Cheng J.-F."/>
            <person name="Goodwin L."/>
            <person name="Pitluck S."/>
            <person name="Peters L."/>
            <person name="Mikhailova N."/>
            <person name="Teshima H."/>
            <person name="Detter J.C."/>
            <person name="Han C."/>
            <person name="Tapia R."/>
            <person name="Land M."/>
            <person name="Hauser L."/>
            <person name="Kyrpides N."/>
            <person name="Ivanova N."/>
            <person name="Pagani I."/>
            <person name="Jebbar M."/>
            <person name="Vannier P."/>
            <person name="Oger P."/>
            <person name="Cario A."/>
            <person name="Bartlett D."/>
            <person name="Noll K.M."/>
            <person name="Woyke T."/>
        </authorList>
    </citation>
    <scope>NUCLEOTIDE SEQUENCE [LARGE SCALE GENOMIC DNA]</scope>
    <source>
        <strain evidence="7">DSM 14283 / JCM 11233 / KA3</strain>
    </source>
</reference>
<dbReference type="CDD" id="cd11715">
    <property type="entry name" value="THUMP_AdoMetMT"/>
    <property type="match status" value="1"/>
</dbReference>
<dbReference type="Pfam" id="PF22020">
    <property type="entry name" value="RlmL_1st"/>
    <property type="match status" value="1"/>
</dbReference>
<dbReference type="InterPro" id="IPR053943">
    <property type="entry name" value="RlmKL-like_Mtase_CS"/>
</dbReference>
<evidence type="ECO:0000259" key="4">
    <source>
        <dbReference type="Pfam" id="PF02926"/>
    </source>
</evidence>
<evidence type="ECO:0000259" key="3">
    <source>
        <dbReference type="Pfam" id="PF01170"/>
    </source>
</evidence>
<dbReference type="InterPro" id="IPR000241">
    <property type="entry name" value="RlmKL-like_Mtase"/>
</dbReference>
<dbReference type="PROSITE" id="PS00092">
    <property type="entry name" value="N6_MTASE"/>
    <property type="match status" value="1"/>
</dbReference>
<feature type="domain" description="THUMP" evidence="4">
    <location>
        <begin position="66"/>
        <end position="152"/>
    </location>
</feature>
<dbReference type="GO" id="GO:0003723">
    <property type="term" value="F:RNA binding"/>
    <property type="evidence" value="ECO:0007669"/>
    <property type="project" value="InterPro"/>
</dbReference>
<dbReference type="InterPro" id="IPR002052">
    <property type="entry name" value="DNA_methylase_N6_adenine_CS"/>
</dbReference>
<dbReference type="Proteomes" id="UP000007161">
    <property type="component" value="Chromosome"/>
</dbReference>
<protein>
    <submittedName>
        <fullName evidence="6">Putative N6-adenine-specific DNA methylase</fullName>
    </submittedName>
</protein>
<dbReference type="Gene3D" id="3.40.50.150">
    <property type="entry name" value="Vaccinia Virus protein VP39"/>
    <property type="match status" value="1"/>
</dbReference>
<dbReference type="PANTHER" id="PTHR47313:SF1">
    <property type="entry name" value="RIBOSOMAL RNA LARGE SUBUNIT METHYLTRANSFERASE K_L"/>
    <property type="match status" value="1"/>
</dbReference>
<reference evidence="6 7" key="1">
    <citation type="journal article" date="2012" name="J. Bacteriol.">
        <title>Complete Genome Sequence of the Thermophilic, Piezophilic, Heterotrophic Bacterium Marinitoga piezophila KA3.</title>
        <authorList>
            <person name="Lucas S."/>
            <person name="Han J."/>
            <person name="Lapidus A."/>
            <person name="Cheng J.F."/>
            <person name="Goodwin L.A."/>
            <person name="Pitluck S."/>
            <person name="Peters L."/>
            <person name="Mikhailova N."/>
            <person name="Teshima H."/>
            <person name="Detter J.C."/>
            <person name="Han C."/>
            <person name="Tapia R."/>
            <person name="Land M."/>
            <person name="Hauser L."/>
            <person name="Kyrpides N.C."/>
            <person name="Ivanova N."/>
            <person name="Pagani I."/>
            <person name="Vannier P."/>
            <person name="Oger P."/>
            <person name="Bartlett D.H."/>
            <person name="Noll K.M."/>
            <person name="Woyke T."/>
            <person name="Jebbar M."/>
        </authorList>
    </citation>
    <scope>NUCLEOTIDE SEQUENCE [LARGE SCALE GENOMIC DNA]</scope>
    <source>
        <strain evidence="7">DSM 14283 / JCM 11233 / KA3</strain>
    </source>
</reference>
<dbReference type="Pfam" id="PF01170">
    <property type="entry name" value="UPF0020"/>
    <property type="match status" value="1"/>
</dbReference>
<sequence length="371" mass="43507">MEYMVLCSIGLEKILSNELKKMGYKLKNANNGIVEFYGKEYDYYKLNILLRTAERVMIKIGEFYAETFDELFDGILDIDLKQYLPKNGKIIIDKVRSSKSKLYNKSTIQSIVKKSIIENLKKGYKINTYNEEKGVYKIRVYIKNNKVTLALDTSGDGLHKRGYRKYVSEAPLRETIAAAMILKSGWKRRYPLIDPFCGSGTIPIEGVLYGLNIPPGIYRDFSFNDWYNFNSNLFDGMKKELLKEIDYNKELKIYGYDKAYKMIEIARKNAGNFDINKYITFVKANMESINLDYKEGHIITNPPYGDRLKDKDHAEKIYEQMRYLKRKYPDFKYTIITSHEEFEDFFGSKAKNKKKIINGNHEAYIYYFEGV</sequence>
<dbReference type="GO" id="GO:0008990">
    <property type="term" value="F:rRNA (guanine-N2-)-methyltransferase activity"/>
    <property type="evidence" value="ECO:0007669"/>
    <property type="project" value="TreeGrafter"/>
</dbReference>
<dbReference type="PROSITE" id="PS01261">
    <property type="entry name" value="UPF0020"/>
    <property type="match status" value="1"/>
</dbReference>
<dbReference type="RefSeq" id="WP_014297081.1">
    <property type="nucleotide sequence ID" value="NC_016751.1"/>
</dbReference>
<dbReference type="eggNOG" id="COG0116">
    <property type="taxonomic scope" value="Bacteria"/>
</dbReference>
<dbReference type="InterPro" id="IPR004114">
    <property type="entry name" value="THUMP_dom"/>
</dbReference>
<dbReference type="PANTHER" id="PTHR47313">
    <property type="entry name" value="RIBOSOMAL RNA LARGE SUBUNIT METHYLTRANSFERASE K/L"/>
    <property type="match status" value="1"/>
</dbReference>
<accession>H2J4Z3</accession>
<gene>
    <name evidence="6" type="ordered locus">Marpi_1621</name>
</gene>
<evidence type="ECO:0000259" key="5">
    <source>
        <dbReference type="Pfam" id="PF22020"/>
    </source>
</evidence>
<feature type="domain" description="RlmL ferredoxin-like" evidence="5">
    <location>
        <begin position="3"/>
        <end position="57"/>
    </location>
</feature>
<dbReference type="KEGG" id="mpz:Marpi_1621"/>
<dbReference type="GO" id="GO:0070043">
    <property type="term" value="F:rRNA (guanine-N7-)-methyltransferase activity"/>
    <property type="evidence" value="ECO:0007669"/>
    <property type="project" value="TreeGrafter"/>
</dbReference>